<name>A0A382S115_9ZZZZ</name>
<dbReference type="AlphaFoldDB" id="A0A382S115"/>
<accession>A0A382S115</accession>
<dbReference type="EMBL" id="UINC01125633">
    <property type="protein sequence ID" value="SVD03596.1"/>
    <property type="molecule type" value="Genomic_DNA"/>
</dbReference>
<gene>
    <name evidence="1" type="ORF">METZ01_LOCUS356450</name>
</gene>
<organism evidence="1">
    <name type="scientific">marine metagenome</name>
    <dbReference type="NCBI Taxonomy" id="408172"/>
    <lineage>
        <taxon>unclassified sequences</taxon>
        <taxon>metagenomes</taxon>
        <taxon>ecological metagenomes</taxon>
    </lineage>
</organism>
<feature type="non-terminal residue" evidence="1">
    <location>
        <position position="1"/>
    </location>
</feature>
<evidence type="ECO:0000313" key="1">
    <source>
        <dbReference type="EMBL" id="SVD03596.1"/>
    </source>
</evidence>
<sequence>AFFDPLAGGLGPLKGHITREFHKEEIFGVGFNYVFNGAPNSLLDQLILRVEATMALDRKFTHIGLSRNYIEEDEFVSNVSLEKYHRFTANFPATYFVLQWMHKSESDMMGRHVSGFDNDGVPKGEDSFNAVAFALQQPFPGLIWRADLAVLYDTNGGFLIQPGVRWRPSSNVQLDIYANIIGSDGGNDDVMQTFEDMDEIFGRLTFYF</sequence>
<reference evidence="1" key="1">
    <citation type="submission" date="2018-05" db="EMBL/GenBank/DDBJ databases">
        <authorList>
            <person name="Lanie J.A."/>
            <person name="Ng W.-L."/>
            <person name="Kazmierczak K.M."/>
            <person name="Andrzejewski T.M."/>
            <person name="Davidsen T.M."/>
            <person name="Wayne K.J."/>
            <person name="Tettelin H."/>
            <person name="Glass J.I."/>
            <person name="Rusch D."/>
            <person name="Podicherti R."/>
            <person name="Tsui H.-C.T."/>
            <person name="Winkler M.E."/>
        </authorList>
    </citation>
    <scope>NUCLEOTIDE SEQUENCE</scope>
</reference>
<proteinExistence type="predicted"/>
<protein>
    <submittedName>
        <fullName evidence="1">Uncharacterized protein</fullName>
    </submittedName>
</protein>